<keyword evidence="4" id="KW-0249">Electron transport</keyword>
<gene>
    <name evidence="9" type="ORF">J437_LFUL017003</name>
</gene>
<dbReference type="GO" id="GO:0016020">
    <property type="term" value="C:membrane"/>
    <property type="evidence" value="ECO:0007669"/>
    <property type="project" value="UniProtKB-SubCell"/>
</dbReference>
<dbReference type="OrthoDB" id="10069788at2759"/>
<evidence type="ECO:0000256" key="6">
    <source>
        <dbReference type="ARBA" id="ARBA00023136"/>
    </source>
</evidence>
<evidence type="ECO:0000313" key="10">
    <source>
        <dbReference type="Proteomes" id="UP000792457"/>
    </source>
</evidence>
<evidence type="ECO:0000256" key="5">
    <source>
        <dbReference type="ARBA" id="ARBA00022989"/>
    </source>
</evidence>
<keyword evidence="5 7" id="KW-1133">Transmembrane helix</keyword>
<dbReference type="AlphaFoldDB" id="A0A8K0P8K1"/>
<evidence type="ECO:0000256" key="3">
    <source>
        <dbReference type="ARBA" id="ARBA00022692"/>
    </source>
</evidence>
<accession>A0A8K0P8K1</accession>
<protein>
    <recommendedName>
        <fullName evidence="2">NADH-ubiquinone oxidoreductase chain 5</fullName>
    </recommendedName>
</protein>
<evidence type="ECO:0000259" key="8">
    <source>
        <dbReference type="Pfam" id="PF00662"/>
    </source>
</evidence>
<feature type="transmembrane region" description="Helical" evidence="7">
    <location>
        <begin position="21"/>
        <end position="43"/>
    </location>
</feature>
<keyword evidence="10" id="KW-1185">Reference proteome</keyword>
<feature type="domain" description="NADH-Ubiquinone oxidoreductase (complex I) chain 5 N-terminal" evidence="8">
    <location>
        <begin position="25"/>
        <end position="55"/>
    </location>
</feature>
<proteinExistence type="predicted"/>
<evidence type="ECO:0000313" key="9">
    <source>
        <dbReference type="EMBL" id="KAG8237127.1"/>
    </source>
</evidence>
<sequence>MEAPSPVSSLVHSSALVTARVYLMILLIGFVLFISRIVIFYSYDYMEGDPFISRFILLPRYGKSSADSMTR</sequence>
<keyword evidence="4" id="KW-0813">Transport</keyword>
<name>A0A8K0P8K1_LADFU</name>
<organism evidence="9 10">
    <name type="scientific">Ladona fulva</name>
    <name type="common">Scarce chaser dragonfly</name>
    <name type="synonym">Libellula fulva</name>
    <dbReference type="NCBI Taxonomy" id="123851"/>
    <lineage>
        <taxon>Eukaryota</taxon>
        <taxon>Metazoa</taxon>
        <taxon>Ecdysozoa</taxon>
        <taxon>Arthropoda</taxon>
        <taxon>Hexapoda</taxon>
        <taxon>Insecta</taxon>
        <taxon>Pterygota</taxon>
        <taxon>Palaeoptera</taxon>
        <taxon>Odonata</taxon>
        <taxon>Epiprocta</taxon>
        <taxon>Anisoptera</taxon>
        <taxon>Libelluloidea</taxon>
        <taxon>Libellulidae</taxon>
        <taxon>Ladona</taxon>
    </lineage>
</organism>
<comment type="subcellular location">
    <subcellularLocation>
        <location evidence="1">Membrane</location>
        <topology evidence="1">Multi-pass membrane protein</topology>
    </subcellularLocation>
</comment>
<evidence type="ECO:0000256" key="1">
    <source>
        <dbReference type="ARBA" id="ARBA00004141"/>
    </source>
</evidence>
<comment type="caution">
    <text evidence="9">The sequence shown here is derived from an EMBL/GenBank/DDBJ whole genome shotgun (WGS) entry which is preliminary data.</text>
</comment>
<reference evidence="9" key="1">
    <citation type="submission" date="2013-04" db="EMBL/GenBank/DDBJ databases">
        <authorList>
            <person name="Qu J."/>
            <person name="Murali S.C."/>
            <person name="Bandaranaike D."/>
            <person name="Bellair M."/>
            <person name="Blankenburg K."/>
            <person name="Chao H."/>
            <person name="Dinh H."/>
            <person name="Doddapaneni H."/>
            <person name="Downs B."/>
            <person name="Dugan-Rocha S."/>
            <person name="Elkadiri S."/>
            <person name="Gnanaolivu R.D."/>
            <person name="Hernandez B."/>
            <person name="Javaid M."/>
            <person name="Jayaseelan J.C."/>
            <person name="Lee S."/>
            <person name="Li M."/>
            <person name="Ming W."/>
            <person name="Munidasa M."/>
            <person name="Muniz J."/>
            <person name="Nguyen L."/>
            <person name="Ongeri F."/>
            <person name="Osuji N."/>
            <person name="Pu L.-L."/>
            <person name="Puazo M."/>
            <person name="Qu C."/>
            <person name="Quiroz J."/>
            <person name="Raj R."/>
            <person name="Weissenberger G."/>
            <person name="Xin Y."/>
            <person name="Zou X."/>
            <person name="Han Y."/>
            <person name="Richards S."/>
            <person name="Worley K."/>
            <person name="Muzny D."/>
            <person name="Gibbs R."/>
        </authorList>
    </citation>
    <scope>NUCLEOTIDE SEQUENCE</scope>
    <source>
        <strain evidence="9">Sampled in the wild</strain>
    </source>
</reference>
<dbReference type="Pfam" id="PF00662">
    <property type="entry name" value="Proton_antipo_N"/>
    <property type="match status" value="1"/>
</dbReference>
<keyword evidence="6 7" id="KW-0472">Membrane</keyword>
<reference evidence="9" key="2">
    <citation type="submission" date="2017-10" db="EMBL/GenBank/DDBJ databases">
        <title>Ladona fulva Genome sequencing and assembly.</title>
        <authorList>
            <person name="Murali S."/>
            <person name="Richards S."/>
            <person name="Bandaranaike D."/>
            <person name="Bellair M."/>
            <person name="Blankenburg K."/>
            <person name="Chao H."/>
            <person name="Dinh H."/>
            <person name="Doddapaneni H."/>
            <person name="Dugan-Rocha S."/>
            <person name="Elkadiri S."/>
            <person name="Gnanaolivu R."/>
            <person name="Hernandez B."/>
            <person name="Skinner E."/>
            <person name="Javaid M."/>
            <person name="Lee S."/>
            <person name="Li M."/>
            <person name="Ming W."/>
            <person name="Munidasa M."/>
            <person name="Muniz J."/>
            <person name="Nguyen L."/>
            <person name="Hughes D."/>
            <person name="Osuji N."/>
            <person name="Pu L.-L."/>
            <person name="Puazo M."/>
            <person name="Qu C."/>
            <person name="Quiroz J."/>
            <person name="Raj R."/>
            <person name="Weissenberger G."/>
            <person name="Xin Y."/>
            <person name="Zou X."/>
            <person name="Han Y."/>
            <person name="Worley K."/>
            <person name="Muzny D."/>
            <person name="Gibbs R."/>
        </authorList>
    </citation>
    <scope>NUCLEOTIDE SEQUENCE</scope>
    <source>
        <strain evidence="9">Sampled in the wild</strain>
    </source>
</reference>
<evidence type="ECO:0000256" key="4">
    <source>
        <dbReference type="ARBA" id="ARBA00022982"/>
    </source>
</evidence>
<dbReference type="Proteomes" id="UP000792457">
    <property type="component" value="Unassembled WGS sequence"/>
</dbReference>
<dbReference type="EMBL" id="KZ309127">
    <property type="protein sequence ID" value="KAG8237127.1"/>
    <property type="molecule type" value="Genomic_DNA"/>
</dbReference>
<evidence type="ECO:0000256" key="7">
    <source>
        <dbReference type="SAM" id="Phobius"/>
    </source>
</evidence>
<evidence type="ECO:0000256" key="2">
    <source>
        <dbReference type="ARBA" id="ARBA00021096"/>
    </source>
</evidence>
<dbReference type="InterPro" id="IPR001516">
    <property type="entry name" value="Proton_antipo_N"/>
</dbReference>
<keyword evidence="3 7" id="KW-0812">Transmembrane</keyword>